<evidence type="ECO:0000313" key="1">
    <source>
        <dbReference type="Proteomes" id="UP000192223"/>
    </source>
</evidence>
<dbReference type="OrthoDB" id="5953973at2759"/>
<evidence type="ECO:0000313" key="3">
    <source>
        <dbReference type="RefSeq" id="XP_018323656.1"/>
    </source>
</evidence>
<dbReference type="RefSeq" id="XP_018323655.1">
    <property type="nucleotide sequence ID" value="XM_018468153.1"/>
</dbReference>
<sequence length="523" mass="58941">MMMTNTPEEELQLEAMQRVWQRKPSSLSVFEESVELDDIFTSASQVGPSLIASCASPATKPTPIHEEEVFECEPDLEELVDTGLQPVKLSASDLGDFPAQYIVYGLLPHQLPVVGVFVDNRVVPGFKYKVSPLPSKEQVRRCLPYLFNGKALTLKSIGRGYARRFTFEADKGCLNNNENYFWSDNRPEGFAFEMEIVSEGDKFTIYDVMQEAQGTLEVLKIEGPQIEISTEYTKNGIEKRAKVNFIGKVEFYETGVAKPKPVSGTVICIKQKGKSNAEIRKIVNVKINSHRYILKPGIYKTDRRVVVKGEDINDIPTRYTINGLEHYELPVVGTYVDPRVIPGFCYKVRPNDRKERLFEGRSLRLLSIGMGYAKRLTFAPDSLLEPNNYLWSDNHPDGLGLEPRALEKGMKFTILAGDQNIGTATVWRADLPQKEEKMERVPSSCGKQCAIEKYIHVDVLCHVRMNITGSNGEEHLLRVYGLAVVRKEPNSNKASVVRVESVGIDSQINVLFVQTHTELIFKP</sequence>
<dbReference type="GeneID" id="108735921"/>
<gene>
    <name evidence="2 3" type="primary">LOC108735921</name>
</gene>
<proteinExistence type="predicted"/>
<organism evidence="1 2">
    <name type="scientific">Agrilus planipennis</name>
    <name type="common">Emerald ash borer</name>
    <name type="synonym">Agrilus marcopoli</name>
    <dbReference type="NCBI Taxonomy" id="224129"/>
    <lineage>
        <taxon>Eukaryota</taxon>
        <taxon>Metazoa</taxon>
        <taxon>Ecdysozoa</taxon>
        <taxon>Arthropoda</taxon>
        <taxon>Hexapoda</taxon>
        <taxon>Insecta</taxon>
        <taxon>Pterygota</taxon>
        <taxon>Neoptera</taxon>
        <taxon>Endopterygota</taxon>
        <taxon>Coleoptera</taxon>
        <taxon>Polyphaga</taxon>
        <taxon>Elateriformia</taxon>
        <taxon>Buprestoidea</taxon>
        <taxon>Buprestidae</taxon>
        <taxon>Agrilinae</taxon>
        <taxon>Agrilus</taxon>
    </lineage>
</organism>
<dbReference type="KEGG" id="apln:108735921"/>
<reference evidence="2 3" key="1">
    <citation type="submission" date="2025-04" db="UniProtKB">
        <authorList>
            <consortium name="RefSeq"/>
        </authorList>
    </citation>
    <scope>IDENTIFICATION</scope>
    <source>
        <tissue evidence="2 3">Entire body</tissue>
    </source>
</reference>
<dbReference type="STRING" id="224129.A0A1W4WUD7"/>
<protein>
    <submittedName>
        <fullName evidence="2 3">Uncharacterized protein LOC108735921</fullName>
    </submittedName>
</protein>
<keyword evidence="1" id="KW-1185">Reference proteome</keyword>
<evidence type="ECO:0000313" key="2">
    <source>
        <dbReference type="RefSeq" id="XP_018323655.1"/>
    </source>
</evidence>
<dbReference type="RefSeq" id="XP_018323656.1">
    <property type="nucleotide sequence ID" value="XM_018468154.2"/>
</dbReference>
<name>A0A1W4WUD7_AGRPL</name>
<dbReference type="AlphaFoldDB" id="A0A1W4WUD7"/>
<accession>A0A1W4WUD7</accession>
<dbReference type="Proteomes" id="UP000192223">
    <property type="component" value="Unplaced"/>
</dbReference>